<feature type="signal peptide" evidence="5">
    <location>
        <begin position="1"/>
        <end position="19"/>
    </location>
</feature>
<dbReference type="InterPro" id="IPR058627">
    <property type="entry name" value="MdtA-like_C"/>
</dbReference>
<protein>
    <submittedName>
        <fullName evidence="10">Multidrug/solvent RND membrane fusion protein</fullName>
    </submittedName>
</protein>
<feature type="coiled-coil region" evidence="3">
    <location>
        <begin position="101"/>
        <end position="159"/>
    </location>
</feature>
<feature type="region of interest" description="Disordered" evidence="4">
    <location>
        <begin position="369"/>
        <end position="422"/>
    </location>
</feature>
<dbReference type="InterPro" id="IPR006143">
    <property type="entry name" value="RND_pump_MFP"/>
</dbReference>
<feature type="domain" description="Multidrug resistance protein MdtA-like beta-barrel" evidence="8">
    <location>
        <begin position="207"/>
        <end position="297"/>
    </location>
</feature>
<feature type="chain" id="PRO_5046658326" evidence="5">
    <location>
        <begin position="20"/>
        <end position="422"/>
    </location>
</feature>
<dbReference type="Gene3D" id="2.40.420.20">
    <property type="match status" value="1"/>
</dbReference>
<feature type="domain" description="Multidrug resistance protein MdtA-like barrel-sandwich hybrid" evidence="7">
    <location>
        <begin position="61"/>
        <end position="202"/>
    </location>
</feature>
<evidence type="ECO:0000313" key="10">
    <source>
        <dbReference type="EMBL" id="MBF5052710.1"/>
    </source>
</evidence>
<feature type="domain" description="Multidrug resistance protein MdtA-like C-terminal permuted SH3" evidence="9">
    <location>
        <begin position="302"/>
        <end position="363"/>
    </location>
</feature>
<evidence type="ECO:0000256" key="1">
    <source>
        <dbReference type="ARBA" id="ARBA00004519"/>
    </source>
</evidence>
<proteinExistence type="inferred from homology"/>
<dbReference type="NCBIfam" id="TIGR01730">
    <property type="entry name" value="RND_mfp"/>
    <property type="match status" value="1"/>
</dbReference>
<evidence type="ECO:0000256" key="4">
    <source>
        <dbReference type="SAM" id="MobiDB-lite"/>
    </source>
</evidence>
<evidence type="ECO:0000259" key="7">
    <source>
        <dbReference type="Pfam" id="PF25917"/>
    </source>
</evidence>
<dbReference type="PROSITE" id="PS51257">
    <property type="entry name" value="PROKAR_LIPOPROTEIN"/>
    <property type="match status" value="1"/>
</dbReference>
<evidence type="ECO:0000259" key="8">
    <source>
        <dbReference type="Pfam" id="PF25944"/>
    </source>
</evidence>
<dbReference type="Gene3D" id="1.10.287.470">
    <property type="entry name" value="Helix hairpin bin"/>
    <property type="match status" value="1"/>
</dbReference>
<dbReference type="PANTHER" id="PTHR30158:SF3">
    <property type="entry name" value="MULTIDRUG EFFLUX PUMP SUBUNIT ACRA-RELATED"/>
    <property type="match status" value="1"/>
</dbReference>
<feature type="compositionally biased region" description="Basic and acidic residues" evidence="4">
    <location>
        <begin position="387"/>
        <end position="401"/>
    </location>
</feature>
<keyword evidence="3" id="KW-0175">Coiled coil</keyword>
<dbReference type="Pfam" id="PF25876">
    <property type="entry name" value="HH_MFP_RND"/>
    <property type="match status" value="1"/>
</dbReference>
<dbReference type="Pfam" id="PF25944">
    <property type="entry name" value="Beta-barrel_RND"/>
    <property type="match status" value="1"/>
</dbReference>
<dbReference type="Gene3D" id="2.40.30.170">
    <property type="match status" value="1"/>
</dbReference>
<dbReference type="Pfam" id="PF25917">
    <property type="entry name" value="BSH_RND"/>
    <property type="match status" value="1"/>
</dbReference>
<dbReference type="Proteomes" id="UP000644441">
    <property type="component" value="Unassembled WGS sequence"/>
</dbReference>
<evidence type="ECO:0000256" key="5">
    <source>
        <dbReference type="SAM" id="SignalP"/>
    </source>
</evidence>
<feature type="domain" description="Multidrug resistance protein MdtA-like alpha-helical hairpin" evidence="6">
    <location>
        <begin position="102"/>
        <end position="170"/>
    </location>
</feature>
<dbReference type="InterPro" id="IPR058625">
    <property type="entry name" value="MdtA-like_BSH"/>
</dbReference>
<keyword evidence="11" id="KW-1185">Reference proteome</keyword>
<accession>A0ABS0AF58</accession>
<name>A0ABS0AF58_9GAMM</name>
<comment type="subcellular location">
    <subcellularLocation>
        <location evidence="1">Cell inner membrane</location>
        <topology evidence="1">Lipid-anchor</topology>
    </subcellularLocation>
</comment>
<dbReference type="SUPFAM" id="SSF111369">
    <property type="entry name" value="HlyD-like secretion proteins"/>
    <property type="match status" value="1"/>
</dbReference>
<dbReference type="EMBL" id="ARXR01000008">
    <property type="protein sequence ID" value="MBF5052710.1"/>
    <property type="molecule type" value="Genomic_DNA"/>
</dbReference>
<dbReference type="InterPro" id="IPR058626">
    <property type="entry name" value="MdtA-like_b-barrel"/>
</dbReference>
<evidence type="ECO:0000256" key="3">
    <source>
        <dbReference type="SAM" id="Coils"/>
    </source>
</evidence>
<comment type="similarity">
    <text evidence="2">Belongs to the membrane fusion protein (MFP) (TC 8.A.1) family.</text>
</comment>
<gene>
    <name evidence="10" type="ORF">ISO4_01312</name>
</gene>
<comment type="caution">
    <text evidence="10">The sequence shown here is derived from an EMBL/GenBank/DDBJ whole genome shotgun (WGS) entry which is preliminary data.</text>
</comment>
<dbReference type="Gene3D" id="2.40.50.100">
    <property type="match status" value="1"/>
</dbReference>
<reference evidence="10 11" key="1">
    <citation type="submission" date="2012-09" db="EMBL/GenBank/DDBJ databases">
        <title>Genome Sequence of alkane-degrading Bacterium Alcanivorax venustensis ISO4.</title>
        <authorList>
            <person name="Lai Q."/>
            <person name="Shao Z."/>
        </authorList>
    </citation>
    <scope>NUCLEOTIDE SEQUENCE [LARGE SCALE GENOMIC DNA]</scope>
    <source>
        <strain evidence="10 11">ISO4</strain>
    </source>
</reference>
<keyword evidence="5" id="KW-0732">Signal</keyword>
<dbReference type="Pfam" id="PF25967">
    <property type="entry name" value="RND-MFP_C"/>
    <property type="match status" value="1"/>
</dbReference>
<evidence type="ECO:0000259" key="6">
    <source>
        <dbReference type="Pfam" id="PF25876"/>
    </source>
</evidence>
<organism evidence="10 11">
    <name type="scientific">Alloalcanivorax venustensis ISO4</name>
    <dbReference type="NCBI Taxonomy" id="1177184"/>
    <lineage>
        <taxon>Bacteria</taxon>
        <taxon>Pseudomonadati</taxon>
        <taxon>Pseudomonadota</taxon>
        <taxon>Gammaproteobacteria</taxon>
        <taxon>Oceanospirillales</taxon>
        <taxon>Alcanivoracaceae</taxon>
        <taxon>Alloalcanivorax</taxon>
    </lineage>
</organism>
<evidence type="ECO:0000259" key="9">
    <source>
        <dbReference type="Pfam" id="PF25967"/>
    </source>
</evidence>
<dbReference type="PANTHER" id="PTHR30158">
    <property type="entry name" value="ACRA/E-RELATED COMPONENT OF DRUG EFFLUX TRANSPORTER"/>
    <property type="match status" value="1"/>
</dbReference>
<sequence length="422" mass="45617">MRTAPVALPIALFLSLALAACGGDDQAGGDRPPPEAGFITVEPEPFTITSELPGRTTPHQVAEVRPQVNGIIEERLFEEGQLVEKGEPLYRIDDSLYQADVESARAELARAQATLKSTRLRAQRFEKLLDMKAVSQQEYDEAEAALGENEAQVAAARAALSSARTNLDYTTLEAPISGRIGRSTVTAGALVTANQAQSLATIRQLDPIYVDLTQSARELRRLRQALENGELEKVGEDKARVTLLMEDGSEYQEEGVLQFSEYAVEESTGSVTLRALFPNPDGDLLPGMFVRAKLPEGERSEAILVPQKGIARDSTGQATAMVINENDQVERRNVTTERAVGNRWLIAEGLSGGDRLVVEGLQKIQPGMTVKPVKVDEEDAEAGPQMEKGETPPEQKQKEQQEGLDGENPASSGTQSGGGDNQ</sequence>
<evidence type="ECO:0000313" key="11">
    <source>
        <dbReference type="Proteomes" id="UP000644441"/>
    </source>
</evidence>
<dbReference type="InterPro" id="IPR058624">
    <property type="entry name" value="MdtA-like_HH"/>
</dbReference>
<dbReference type="RefSeq" id="WP_194855614.1">
    <property type="nucleotide sequence ID" value="NZ_ARXR01000008.1"/>
</dbReference>
<evidence type="ECO:0000256" key="2">
    <source>
        <dbReference type="ARBA" id="ARBA00009477"/>
    </source>
</evidence>